<evidence type="ECO:0000313" key="3">
    <source>
        <dbReference type="Proteomes" id="UP000199569"/>
    </source>
</evidence>
<reference evidence="2 3" key="1">
    <citation type="submission" date="2016-10" db="EMBL/GenBank/DDBJ databases">
        <authorList>
            <person name="de Groot N.N."/>
        </authorList>
    </citation>
    <scope>NUCLEOTIDE SEQUENCE [LARGE SCALE GENOMIC DNA]</scope>
    <source>
        <strain evidence="2 3">CGMCC 1.7666</strain>
    </source>
</reference>
<feature type="transmembrane region" description="Helical" evidence="1">
    <location>
        <begin position="317"/>
        <end position="339"/>
    </location>
</feature>
<evidence type="ECO:0000256" key="1">
    <source>
        <dbReference type="SAM" id="Phobius"/>
    </source>
</evidence>
<feature type="transmembrane region" description="Helical" evidence="1">
    <location>
        <begin position="130"/>
        <end position="163"/>
    </location>
</feature>
<evidence type="ECO:0000313" key="2">
    <source>
        <dbReference type="EMBL" id="SCZ01449.1"/>
    </source>
</evidence>
<feature type="transmembrane region" description="Helical" evidence="1">
    <location>
        <begin position="216"/>
        <end position="235"/>
    </location>
</feature>
<protein>
    <submittedName>
        <fullName evidence="2">Uncharacterized protein</fullName>
    </submittedName>
</protein>
<sequence>MWVGVRLCPLGGSGLWVWGGFRGFASADRGGGLSVFGRFGRSVGARRLPGGLAGWSGFGRVWLGVPVPVAARGSFLRACVCAGPGACGRGSASDGGCGVAFGVGWGSLGVVCGLALVVDLVWVWGQGGGLGVVVGGCACCLGVVVGCGFGVPSGAVAGALFVLVPGSGGERVVLLGERRLVVGGLFLVVFAGLVAPVGAVPVPGVVVRVLGLWRRWHVGVVGAVIVFGAVMRYWLFGLLVGFSVRVDWCCCRVCFWRDGVGSGLFLVPSLSFPLGRSLCLMALLLACLAVGGLLRFLCLASSVSPLLWVVRLGSFAWPRAFLCFWSAWELAVSLGFLCLRLLSCWGDSLLGAFWGVGLLGVVGFFVFVCWRFWRLGLLWGF</sequence>
<keyword evidence="1" id="KW-0472">Membrane</keyword>
<accession>A0A1G5KND1</accession>
<dbReference type="Proteomes" id="UP000199569">
    <property type="component" value="Unassembled WGS sequence"/>
</dbReference>
<proteinExistence type="predicted"/>
<gene>
    <name evidence="2" type="ORF">SAMN02927923_03442</name>
</gene>
<dbReference type="EMBL" id="FMVJ01000010">
    <property type="protein sequence ID" value="SCZ01449.1"/>
    <property type="molecule type" value="Genomic_DNA"/>
</dbReference>
<name>A0A1G5KND1_9HYPH</name>
<feature type="transmembrane region" description="Helical" evidence="1">
    <location>
        <begin position="99"/>
        <end position="124"/>
    </location>
</feature>
<keyword evidence="3" id="KW-1185">Reference proteome</keyword>
<organism evidence="2 3">
    <name type="scientific">Microvirga guangxiensis</name>
    <dbReference type="NCBI Taxonomy" id="549386"/>
    <lineage>
        <taxon>Bacteria</taxon>
        <taxon>Pseudomonadati</taxon>
        <taxon>Pseudomonadota</taxon>
        <taxon>Alphaproteobacteria</taxon>
        <taxon>Hyphomicrobiales</taxon>
        <taxon>Methylobacteriaceae</taxon>
        <taxon>Microvirga</taxon>
    </lineage>
</organism>
<keyword evidence="1" id="KW-0812">Transmembrane</keyword>
<keyword evidence="1" id="KW-1133">Transmembrane helix</keyword>
<feature type="transmembrane region" description="Helical" evidence="1">
    <location>
        <begin position="184"/>
        <end position="210"/>
    </location>
</feature>
<feature type="transmembrane region" description="Helical" evidence="1">
    <location>
        <begin position="351"/>
        <end position="373"/>
    </location>
</feature>
<feature type="transmembrane region" description="Helical" evidence="1">
    <location>
        <begin position="278"/>
        <end position="297"/>
    </location>
</feature>
<dbReference type="AlphaFoldDB" id="A0A1G5KND1"/>